<evidence type="ECO:0000256" key="3">
    <source>
        <dbReference type="ARBA" id="ARBA00023015"/>
    </source>
</evidence>
<dbReference type="PROSITE" id="PS50110">
    <property type="entry name" value="RESPONSE_REGULATORY"/>
    <property type="match status" value="1"/>
</dbReference>
<evidence type="ECO:0000256" key="5">
    <source>
        <dbReference type="ARBA" id="ARBA00023163"/>
    </source>
</evidence>
<dbReference type="RefSeq" id="WP_168221776.1">
    <property type="nucleotide sequence ID" value="NZ_CP042997.1"/>
</dbReference>
<dbReference type="GO" id="GO:0005829">
    <property type="term" value="C:cytosol"/>
    <property type="evidence" value="ECO:0007669"/>
    <property type="project" value="TreeGrafter"/>
</dbReference>
<evidence type="ECO:0000313" key="9">
    <source>
        <dbReference type="Proteomes" id="UP000324233"/>
    </source>
</evidence>
<gene>
    <name evidence="8" type="primary">walR</name>
    <name evidence="8" type="ORF">OJF2_27930</name>
</gene>
<reference evidence="8 9" key="1">
    <citation type="submission" date="2019-08" db="EMBL/GenBank/DDBJ databases">
        <title>Deep-cultivation of Planctomycetes and their phenomic and genomic characterization uncovers novel biology.</title>
        <authorList>
            <person name="Wiegand S."/>
            <person name="Jogler M."/>
            <person name="Boedeker C."/>
            <person name="Pinto D."/>
            <person name="Vollmers J."/>
            <person name="Rivas-Marin E."/>
            <person name="Kohn T."/>
            <person name="Peeters S.H."/>
            <person name="Heuer A."/>
            <person name="Rast P."/>
            <person name="Oberbeckmann S."/>
            <person name="Bunk B."/>
            <person name="Jeske O."/>
            <person name="Meyerdierks A."/>
            <person name="Storesund J.E."/>
            <person name="Kallscheuer N."/>
            <person name="Luecker S."/>
            <person name="Lage O.M."/>
            <person name="Pohl T."/>
            <person name="Merkel B.J."/>
            <person name="Hornburger P."/>
            <person name="Mueller R.-W."/>
            <person name="Bruemmer F."/>
            <person name="Labrenz M."/>
            <person name="Spormann A.M."/>
            <person name="Op den Camp H."/>
            <person name="Overmann J."/>
            <person name="Amann R."/>
            <person name="Jetten M.S.M."/>
            <person name="Mascher T."/>
            <person name="Medema M.H."/>
            <person name="Devos D.P."/>
            <person name="Kaster A.-K."/>
            <person name="Ovreas L."/>
            <person name="Rohde M."/>
            <person name="Galperin M.Y."/>
            <person name="Jogler C."/>
        </authorList>
    </citation>
    <scope>NUCLEOTIDE SEQUENCE [LARGE SCALE GENOMIC DNA]</scope>
    <source>
        <strain evidence="8 9">OJF2</strain>
    </source>
</reference>
<organism evidence="8 9">
    <name type="scientific">Aquisphaera giovannonii</name>
    <dbReference type="NCBI Taxonomy" id="406548"/>
    <lineage>
        <taxon>Bacteria</taxon>
        <taxon>Pseudomonadati</taxon>
        <taxon>Planctomycetota</taxon>
        <taxon>Planctomycetia</taxon>
        <taxon>Isosphaerales</taxon>
        <taxon>Isosphaeraceae</taxon>
        <taxon>Aquisphaera</taxon>
    </lineage>
</organism>
<dbReference type="SUPFAM" id="SSF52172">
    <property type="entry name" value="CheY-like"/>
    <property type="match status" value="1"/>
</dbReference>
<dbReference type="InterPro" id="IPR039420">
    <property type="entry name" value="WalR-like"/>
</dbReference>
<dbReference type="GO" id="GO:0006355">
    <property type="term" value="P:regulation of DNA-templated transcription"/>
    <property type="evidence" value="ECO:0007669"/>
    <property type="project" value="TreeGrafter"/>
</dbReference>
<dbReference type="InterPro" id="IPR011006">
    <property type="entry name" value="CheY-like_superfamily"/>
</dbReference>
<feature type="modified residue" description="4-aspartylphosphate" evidence="6">
    <location>
        <position position="73"/>
    </location>
</feature>
<dbReference type="KEGG" id="agv:OJF2_27930"/>
<dbReference type="PANTHER" id="PTHR48111">
    <property type="entry name" value="REGULATOR OF RPOS"/>
    <property type="match status" value="1"/>
</dbReference>
<dbReference type="EMBL" id="CP042997">
    <property type="protein sequence ID" value="QEH34258.1"/>
    <property type="molecule type" value="Genomic_DNA"/>
</dbReference>
<dbReference type="AlphaFoldDB" id="A0A5B9W161"/>
<keyword evidence="2" id="KW-0902">Two-component regulatory system</keyword>
<keyword evidence="3" id="KW-0805">Transcription regulation</keyword>
<sequence length="135" mass="14959">MNGDKAQLDSLSNRAGTSIGLKRRILVVDDNKDIALSTSWLLKLQGFEVETSYDGLDALQVAARFRPDVALLDVGLPGIDGHELSDRLREQFGDELLVILVTAYSCNDQPIARKPAFDHYFVKPLDFSVLLQLLS</sequence>
<dbReference type="SMART" id="SM00448">
    <property type="entry name" value="REC"/>
    <property type="match status" value="1"/>
</dbReference>
<proteinExistence type="predicted"/>
<evidence type="ECO:0000259" key="7">
    <source>
        <dbReference type="PROSITE" id="PS50110"/>
    </source>
</evidence>
<dbReference type="PANTHER" id="PTHR48111:SF1">
    <property type="entry name" value="TWO-COMPONENT RESPONSE REGULATOR ORR33"/>
    <property type="match status" value="1"/>
</dbReference>
<dbReference type="Proteomes" id="UP000324233">
    <property type="component" value="Chromosome"/>
</dbReference>
<evidence type="ECO:0000256" key="4">
    <source>
        <dbReference type="ARBA" id="ARBA00023125"/>
    </source>
</evidence>
<evidence type="ECO:0000256" key="2">
    <source>
        <dbReference type="ARBA" id="ARBA00023012"/>
    </source>
</evidence>
<evidence type="ECO:0000256" key="6">
    <source>
        <dbReference type="PROSITE-ProRule" id="PRU00169"/>
    </source>
</evidence>
<evidence type="ECO:0000313" key="8">
    <source>
        <dbReference type="EMBL" id="QEH34258.1"/>
    </source>
</evidence>
<evidence type="ECO:0000256" key="1">
    <source>
        <dbReference type="ARBA" id="ARBA00022553"/>
    </source>
</evidence>
<dbReference type="Pfam" id="PF00072">
    <property type="entry name" value="Response_reg"/>
    <property type="match status" value="1"/>
</dbReference>
<dbReference type="GO" id="GO:0032993">
    <property type="term" value="C:protein-DNA complex"/>
    <property type="evidence" value="ECO:0007669"/>
    <property type="project" value="TreeGrafter"/>
</dbReference>
<name>A0A5B9W161_9BACT</name>
<protein>
    <submittedName>
        <fullName evidence="8">Transcriptional regulatory protein WalR</fullName>
    </submittedName>
</protein>
<dbReference type="GO" id="GO:0000976">
    <property type="term" value="F:transcription cis-regulatory region binding"/>
    <property type="evidence" value="ECO:0007669"/>
    <property type="project" value="TreeGrafter"/>
</dbReference>
<dbReference type="Gene3D" id="3.40.50.2300">
    <property type="match status" value="1"/>
</dbReference>
<keyword evidence="4" id="KW-0238">DNA-binding</keyword>
<accession>A0A5B9W161</accession>
<keyword evidence="1 6" id="KW-0597">Phosphoprotein</keyword>
<keyword evidence="9" id="KW-1185">Reference proteome</keyword>
<dbReference type="InterPro" id="IPR001789">
    <property type="entry name" value="Sig_transdc_resp-reg_receiver"/>
</dbReference>
<dbReference type="GO" id="GO:0000156">
    <property type="term" value="F:phosphorelay response regulator activity"/>
    <property type="evidence" value="ECO:0007669"/>
    <property type="project" value="TreeGrafter"/>
</dbReference>
<feature type="domain" description="Response regulatory" evidence="7">
    <location>
        <begin position="24"/>
        <end position="135"/>
    </location>
</feature>
<keyword evidence="5" id="KW-0804">Transcription</keyword>